<dbReference type="GO" id="GO:0005886">
    <property type="term" value="C:plasma membrane"/>
    <property type="evidence" value="ECO:0007669"/>
    <property type="project" value="UniProtKB-SubCell"/>
</dbReference>
<dbReference type="PANTHER" id="PTHR30485">
    <property type="entry name" value="NI/FE-HYDROGENASE 1 B-TYPE CYTOCHROME SUBUNIT"/>
    <property type="match status" value="1"/>
</dbReference>
<dbReference type="Gene3D" id="1.20.950.20">
    <property type="entry name" value="Transmembrane di-heme cytochromes, Chain C"/>
    <property type="match status" value="1"/>
</dbReference>
<keyword evidence="4" id="KW-1133">Transmembrane helix</keyword>
<evidence type="ECO:0000256" key="4">
    <source>
        <dbReference type="ARBA" id="ARBA00022989"/>
    </source>
</evidence>
<dbReference type="EMBL" id="CP033230">
    <property type="protein sequence ID" value="AYO78427.1"/>
    <property type="molecule type" value="Genomic_DNA"/>
</dbReference>
<keyword evidence="5" id="KW-0472">Membrane</keyword>
<name>A0A085K4V3_SPHYA</name>
<organism evidence="6 7">
    <name type="scientific">Sphingobium yanoikuyae</name>
    <name type="common">Sphingomonas yanoikuyae</name>
    <dbReference type="NCBI Taxonomy" id="13690"/>
    <lineage>
        <taxon>Bacteria</taxon>
        <taxon>Pseudomonadati</taxon>
        <taxon>Pseudomonadota</taxon>
        <taxon>Alphaproteobacteria</taxon>
        <taxon>Sphingomonadales</taxon>
        <taxon>Sphingomonadaceae</taxon>
        <taxon>Sphingobium</taxon>
    </lineage>
</organism>
<reference evidence="6 7" key="1">
    <citation type="submission" date="2018-10" db="EMBL/GenBank/DDBJ databases">
        <title>Characterization and genome analysis of a novel bacterium Sphingobium yanoikuyae SJTF8 capable of degrading PAHs.</title>
        <authorList>
            <person name="Yin C."/>
            <person name="Xiong W."/>
            <person name="Liang R."/>
        </authorList>
    </citation>
    <scope>NUCLEOTIDE SEQUENCE [LARGE SCALE GENOMIC DNA]</scope>
    <source>
        <strain evidence="6 7">SJTF8</strain>
    </source>
</reference>
<evidence type="ECO:0000256" key="3">
    <source>
        <dbReference type="ARBA" id="ARBA00022692"/>
    </source>
</evidence>
<dbReference type="PANTHER" id="PTHR30485:SF2">
    <property type="entry name" value="BLL0597 PROTEIN"/>
    <property type="match status" value="1"/>
</dbReference>
<evidence type="ECO:0000256" key="1">
    <source>
        <dbReference type="ARBA" id="ARBA00004651"/>
    </source>
</evidence>
<dbReference type="GO" id="GO:0020037">
    <property type="term" value="F:heme binding"/>
    <property type="evidence" value="ECO:0007669"/>
    <property type="project" value="TreeGrafter"/>
</dbReference>
<protein>
    <submittedName>
        <fullName evidence="6">Ni/Fe-hydrogenase 1 b-type cytochrome subunit</fullName>
    </submittedName>
</protein>
<accession>A0A085K4V3</accession>
<proteinExistence type="predicted"/>
<sequence>MANPARQYVWDLPIRLFHWSLVGLIGFSWWSAETYHMDWHRLSGQAVLFLIAFRLIWGLIGSGPARFAQFLRGPRAIFAYLTGRAPAAPGHNPLGGWSVVAMLLALSVQVGTGLFAVDIDGIESGPLSHLVDFDQGRLASDMHGVSFTILQVLIGLHVLAVLFYLLVRRRNLIGPMVSGRAKVTGEPVAVRRASPVAFAVAILLAGSLAWWVFADPML</sequence>
<evidence type="ECO:0000313" key="7">
    <source>
        <dbReference type="Proteomes" id="UP000280708"/>
    </source>
</evidence>
<dbReference type="InterPro" id="IPR011577">
    <property type="entry name" value="Cyt_b561_bac/Ni-Hgenase"/>
</dbReference>
<evidence type="ECO:0000313" key="6">
    <source>
        <dbReference type="EMBL" id="AYO78427.1"/>
    </source>
</evidence>
<dbReference type="AlphaFoldDB" id="A0A085K4V3"/>
<comment type="subcellular location">
    <subcellularLocation>
        <location evidence="1">Cell membrane</location>
        <topology evidence="1">Multi-pass membrane protein</topology>
    </subcellularLocation>
</comment>
<dbReference type="GO" id="GO:0022904">
    <property type="term" value="P:respiratory electron transport chain"/>
    <property type="evidence" value="ECO:0007669"/>
    <property type="project" value="InterPro"/>
</dbReference>
<evidence type="ECO:0000256" key="5">
    <source>
        <dbReference type="ARBA" id="ARBA00023136"/>
    </source>
</evidence>
<dbReference type="GO" id="GO:0009055">
    <property type="term" value="F:electron transfer activity"/>
    <property type="evidence" value="ECO:0007669"/>
    <property type="project" value="InterPro"/>
</dbReference>
<dbReference type="Proteomes" id="UP000280708">
    <property type="component" value="Chromosome"/>
</dbReference>
<dbReference type="InterPro" id="IPR051542">
    <property type="entry name" value="Hydrogenase_cytochrome"/>
</dbReference>
<dbReference type="RefSeq" id="WP_080727011.1">
    <property type="nucleotide sequence ID" value="NZ_CAIGKD010000002.1"/>
</dbReference>
<dbReference type="InterPro" id="IPR016174">
    <property type="entry name" value="Di-haem_cyt_TM"/>
</dbReference>
<keyword evidence="3" id="KW-0812">Transmembrane</keyword>
<gene>
    <name evidence="6" type="ORF">EBF16_16955</name>
</gene>
<keyword evidence="2" id="KW-1003">Cell membrane</keyword>
<dbReference type="Pfam" id="PF01292">
    <property type="entry name" value="Ni_hydr_CYTB"/>
    <property type="match status" value="1"/>
</dbReference>
<dbReference type="SUPFAM" id="SSF81342">
    <property type="entry name" value="Transmembrane di-heme cytochromes"/>
    <property type="match status" value="1"/>
</dbReference>
<evidence type="ECO:0000256" key="2">
    <source>
        <dbReference type="ARBA" id="ARBA00022475"/>
    </source>
</evidence>